<evidence type="ECO:0000259" key="5">
    <source>
        <dbReference type="Pfam" id="PF00460"/>
    </source>
</evidence>
<sequence>MTSFYTSLNGLKNSQTDLSTIAHNIANAETTGFKKSNVEFADIVANGSAANPRMTQGIGATVAGINQNFSLGSIEQTGRSLDIAIDGDGFFTTRNPENGQVLYTRNGSFQIDSVGNVTDFAAKNLQMFAVDASGAVVNAGTTVDAVVPTTNGAGSELASITIEKNGLINAAYADGSTQAIGRVALATFVAPTGLRPVGSTNWEATGYSGSATYELPGNGRNGQLLAGALERSNVDLAEEMVGLITAQRNFQANAKAIDTATQFSQTIINLRS</sequence>
<evidence type="ECO:0000259" key="7">
    <source>
        <dbReference type="Pfam" id="PF22692"/>
    </source>
</evidence>
<proteinExistence type="inferred from homology"/>
<evidence type="ECO:0000256" key="4">
    <source>
        <dbReference type="RuleBase" id="RU362116"/>
    </source>
</evidence>
<dbReference type="EMBL" id="JANKHH010000001">
    <property type="protein sequence ID" value="MCR2832765.1"/>
    <property type="molecule type" value="Genomic_DNA"/>
</dbReference>
<evidence type="ECO:0000256" key="3">
    <source>
        <dbReference type="ARBA" id="ARBA00023143"/>
    </source>
</evidence>
<evidence type="ECO:0000313" key="9">
    <source>
        <dbReference type="Proteomes" id="UP001206067"/>
    </source>
</evidence>
<comment type="similarity">
    <text evidence="2 4">Belongs to the flagella basal body rod proteins family.</text>
</comment>
<dbReference type="PANTHER" id="PTHR30435:SF1">
    <property type="entry name" value="FLAGELLAR HOOK PROTEIN FLGE"/>
    <property type="match status" value="1"/>
</dbReference>
<dbReference type="InterPro" id="IPR037925">
    <property type="entry name" value="FlgE/F/G-like"/>
</dbReference>
<keyword evidence="3 4" id="KW-0975">Bacterial flagellum</keyword>
<comment type="caution">
    <text evidence="8">The sequence shown here is derived from an EMBL/GenBank/DDBJ whole genome shotgun (WGS) entry which is preliminary data.</text>
</comment>
<dbReference type="PANTHER" id="PTHR30435">
    <property type="entry name" value="FLAGELLAR PROTEIN"/>
    <property type="match status" value="1"/>
</dbReference>
<dbReference type="Pfam" id="PF00460">
    <property type="entry name" value="Flg_bb_rod"/>
    <property type="match status" value="1"/>
</dbReference>
<evidence type="ECO:0000259" key="6">
    <source>
        <dbReference type="Pfam" id="PF06429"/>
    </source>
</evidence>
<dbReference type="Pfam" id="PF06429">
    <property type="entry name" value="Flg_bbr_C"/>
    <property type="match status" value="1"/>
</dbReference>
<dbReference type="Pfam" id="PF22692">
    <property type="entry name" value="LlgE_F_G_D1"/>
    <property type="match status" value="1"/>
</dbReference>
<dbReference type="InterPro" id="IPR010930">
    <property type="entry name" value="Flg_bb/hook_C_dom"/>
</dbReference>
<gene>
    <name evidence="8" type="ORF">NSO95_02300</name>
</gene>
<feature type="domain" description="Flagellar hook protein FlgE/F/G-like D1" evidence="7">
    <location>
        <begin position="84"/>
        <end position="170"/>
    </location>
</feature>
<feature type="domain" description="Flagellar basal body rod protein N-terminal" evidence="5">
    <location>
        <begin position="4"/>
        <end position="34"/>
    </location>
</feature>
<protein>
    <recommendedName>
        <fullName evidence="4">Flagellar hook protein FlgE</fullName>
    </recommendedName>
</protein>
<name>A0ABT1XM70_9SPHN</name>
<reference evidence="8 9" key="1">
    <citation type="submission" date="2022-08" db="EMBL/GenBank/DDBJ databases">
        <title>Polyphasic taxonomy analysis of Qipengyuania sp.RS5-5.</title>
        <authorList>
            <person name="Xamxidin M."/>
            <person name="Wu M."/>
        </authorList>
    </citation>
    <scope>NUCLEOTIDE SEQUENCE [LARGE SCALE GENOMIC DNA]</scope>
    <source>
        <strain evidence="8 9">RS5-5</strain>
    </source>
</reference>
<dbReference type="Proteomes" id="UP001206067">
    <property type="component" value="Unassembled WGS sequence"/>
</dbReference>
<dbReference type="RefSeq" id="WP_257594522.1">
    <property type="nucleotide sequence ID" value="NZ_JANKHH010000001.1"/>
</dbReference>
<evidence type="ECO:0000313" key="8">
    <source>
        <dbReference type="EMBL" id="MCR2832765.1"/>
    </source>
</evidence>
<comment type="function">
    <text evidence="4">A flexible structure which links the flagellar filament to the drive apparatus in the basal body.</text>
</comment>
<dbReference type="InterPro" id="IPR001444">
    <property type="entry name" value="Flag_bb_rod_N"/>
</dbReference>
<dbReference type="NCBIfam" id="TIGR03506">
    <property type="entry name" value="FlgEFG_subfam"/>
    <property type="match status" value="2"/>
</dbReference>
<keyword evidence="8" id="KW-0282">Flagellum</keyword>
<dbReference type="InterPro" id="IPR053967">
    <property type="entry name" value="LlgE_F_G-like_D1"/>
</dbReference>
<keyword evidence="8" id="KW-0969">Cilium</keyword>
<keyword evidence="8" id="KW-0966">Cell projection</keyword>
<dbReference type="InterPro" id="IPR020013">
    <property type="entry name" value="Flagellar_FlgE/F/G"/>
</dbReference>
<evidence type="ECO:0000256" key="2">
    <source>
        <dbReference type="ARBA" id="ARBA00009677"/>
    </source>
</evidence>
<comment type="subcellular location">
    <subcellularLocation>
        <location evidence="1 4">Bacterial flagellum basal body</location>
    </subcellularLocation>
</comment>
<evidence type="ECO:0000256" key="1">
    <source>
        <dbReference type="ARBA" id="ARBA00004117"/>
    </source>
</evidence>
<organism evidence="8 9">
    <name type="scientific">Parerythrobacter lacustris</name>
    <dbReference type="NCBI Taxonomy" id="2969984"/>
    <lineage>
        <taxon>Bacteria</taxon>
        <taxon>Pseudomonadati</taxon>
        <taxon>Pseudomonadota</taxon>
        <taxon>Alphaproteobacteria</taxon>
        <taxon>Sphingomonadales</taxon>
        <taxon>Erythrobacteraceae</taxon>
        <taxon>Parerythrobacter</taxon>
    </lineage>
</organism>
<dbReference type="SUPFAM" id="SSF117143">
    <property type="entry name" value="Flagellar hook protein flgE"/>
    <property type="match status" value="1"/>
</dbReference>
<keyword evidence="9" id="KW-1185">Reference proteome</keyword>
<accession>A0ABT1XM70</accession>
<feature type="domain" description="Flagellar basal-body/hook protein C-terminal" evidence="6">
    <location>
        <begin position="226"/>
        <end position="270"/>
    </location>
</feature>